<reference evidence="2" key="2">
    <citation type="submission" date="2019-04" db="EMBL/GenBank/DDBJ databases">
        <authorList>
            <person name="Zou H."/>
        </authorList>
    </citation>
    <scope>NUCLEOTIDE SEQUENCE</scope>
    <source>
        <strain evidence="2">2015oxa</strain>
    </source>
</reference>
<keyword evidence="5" id="KW-1185">Reference proteome</keyword>
<dbReference type="RefSeq" id="WP_037414254.1">
    <property type="nucleotide sequence ID" value="NZ_AP025014.1"/>
</dbReference>
<dbReference type="EMBL" id="JAOTLW010000007">
    <property type="protein sequence ID" value="MDI5831531.1"/>
    <property type="molecule type" value="Genomic_DNA"/>
</dbReference>
<evidence type="ECO:0000313" key="3">
    <source>
        <dbReference type="EMBL" id="MDI5831531.1"/>
    </source>
</evidence>
<dbReference type="Proteomes" id="UP001159075">
    <property type="component" value="Unassembled WGS sequence"/>
</dbReference>
<organism evidence="4 6">
    <name type="scientific">Shewanella xiamenensis</name>
    <dbReference type="NCBI Taxonomy" id="332186"/>
    <lineage>
        <taxon>Bacteria</taxon>
        <taxon>Pseudomonadati</taxon>
        <taxon>Pseudomonadota</taxon>
        <taxon>Gammaproteobacteria</taxon>
        <taxon>Alteromonadales</taxon>
        <taxon>Shewanellaceae</taxon>
        <taxon>Shewanella</taxon>
    </lineage>
</organism>
<evidence type="ECO:0000313" key="5">
    <source>
        <dbReference type="Proteomes" id="UP001159075"/>
    </source>
</evidence>
<protein>
    <submittedName>
        <fullName evidence="4">Uncharacterized protein</fullName>
    </submittedName>
</protein>
<comment type="caution">
    <text evidence="4">The sequence shown here is derived from an EMBL/GenBank/DDBJ whole genome shotgun (WGS) entry which is preliminary data.</text>
</comment>
<dbReference type="EMBL" id="SUNE01000017">
    <property type="protein sequence ID" value="MDG5901719.1"/>
    <property type="molecule type" value="Genomic_DNA"/>
</dbReference>
<name>A0A073KT53_9GAMM</name>
<evidence type="ECO:0000256" key="1">
    <source>
        <dbReference type="SAM" id="MobiDB-lite"/>
    </source>
</evidence>
<sequence>MYNTAKKQVWYGELRTSKGNAIVVHDNQLPEASPGRIYLYNTDRDAIVEYVEDIVKVNLYDLDEAALKAAEAKFSGAWKAARAQFMSKHQARIDLNNVKDSGPVRKAKPEVEPEIETDAIGADFDEDWGDDFDD</sequence>
<accession>A0A073KT53</accession>
<evidence type="ECO:0000313" key="4">
    <source>
        <dbReference type="EMBL" id="MDV5388717.1"/>
    </source>
</evidence>
<dbReference type="Proteomes" id="UP001152518">
    <property type="component" value="Unassembled WGS sequence"/>
</dbReference>
<feature type="region of interest" description="Disordered" evidence="1">
    <location>
        <begin position="100"/>
        <end position="134"/>
    </location>
</feature>
<dbReference type="Proteomes" id="UP001187859">
    <property type="component" value="Unassembled WGS sequence"/>
</dbReference>
<dbReference type="EMBL" id="JASGOQ010000001">
    <property type="protein sequence ID" value="MDV5388717.1"/>
    <property type="molecule type" value="Genomic_DNA"/>
</dbReference>
<evidence type="ECO:0000313" key="6">
    <source>
        <dbReference type="Proteomes" id="UP001187859"/>
    </source>
</evidence>
<proteinExistence type="predicted"/>
<reference evidence="4" key="4">
    <citation type="submission" date="2023-05" db="EMBL/GenBank/DDBJ databases">
        <title>Colonisation of extended spectrum b-lactamase- and carbapenemase-producing bacteria on hospital surfaces from low- and middle-income countries.</title>
        <authorList>
            <person name="Nieto-Rosado M."/>
            <person name="Sands K."/>
            <person name="Iregbu K."/>
            <person name="Zahra R."/>
            <person name="Mazarati J.B."/>
            <person name="Mehtar S."/>
            <person name="Barnards-Group B."/>
            <person name="Walsh T.R."/>
        </authorList>
    </citation>
    <scope>NUCLEOTIDE SEQUENCE</scope>
    <source>
        <strain evidence="4">PP-E493</strain>
    </source>
</reference>
<feature type="compositionally biased region" description="Acidic residues" evidence="1">
    <location>
        <begin position="112"/>
        <end position="134"/>
    </location>
</feature>
<dbReference type="AlphaFoldDB" id="A0A073KT53"/>
<reference evidence="3 5" key="3">
    <citation type="submission" date="2022-09" db="EMBL/GenBank/DDBJ databases">
        <title>The outer-membrane cytochrome OmcA is essential for infection of Shewanella oneidensis by a zebrafish-associated bacteriophage.</title>
        <authorList>
            <person name="Grenfell A.W."/>
            <person name="Intile P."/>
            <person name="Mcfarlane J."/>
            <person name="Leung D."/>
            <person name="Abdalla K."/>
            <person name="Wold M."/>
            <person name="Kees E."/>
            <person name="Gralnick J."/>
        </authorList>
    </citation>
    <scope>NUCLEOTIDE SEQUENCE [LARGE SCALE GENOMIC DNA]</scope>
    <source>
        <strain evidence="3 5">NF-5</strain>
    </source>
</reference>
<reference evidence="2" key="1">
    <citation type="journal article" date="2019" name="Int J Environ Res Public Health">
        <title>Characterization of Chromosome-Mediated BlaOXA-894 in Shewanella xiamenensis Isolated from Pig Wastewater.</title>
        <authorList>
            <person name="Zou H."/>
            <person name="Zhou Z."/>
            <person name="Xia H."/>
            <person name="Zhao Q."/>
            <person name="Li X."/>
        </authorList>
    </citation>
    <scope>NUCLEOTIDE SEQUENCE</scope>
    <source>
        <strain evidence="2">2015oxa</strain>
    </source>
</reference>
<dbReference type="OrthoDB" id="6269534at2"/>
<evidence type="ECO:0000313" key="2">
    <source>
        <dbReference type="EMBL" id="MDG5901719.1"/>
    </source>
</evidence>
<gene>
    <name evidence="2" type="ORF">E2650_17825</name>
    <name evidence="3" type="ORF">ODY93_08155</name>
    <name evidence="4" type="ORF">QM089_00205</name>
</gene>
<dbReference type="GeneID" id="75190277"/>